<reference evidence="9 10" key="1">
    <citation type="submission" date="2018-12" db="EMBL/GenBank/DDBJ databases">
        <title>The genome sequences of Variovorax guangxiensis DSM 27352.</title>
        <authorList>
            <person name="Gao J."/>
            <person name="Sun J."/>
        </authorList>
    </citation>
    <scope>NUCLEOTIDE SEQUENCE [LARGE SCALE GENOMIC DNA]</scope>
    <source>
        <strain evidence="9 10">DSM 27352</strain>
    </source>
</reference>
<dbReference type="GO" id="GO:0018822">
    <property type="term" value="F:nitrile hydratase activity"/>
    <property type="evidence" value="ECO:0007669"/>
    <property type="project" value="UniProtKB-EC"/>
</dbReference>
<keyword evidence="6" id="KW-0408">Iron</keyword>
<dbReference type="GO" id="GO:0046914">
    <property type="term" value="F:transition metal ion binding"/>
    <property type="evidence" value="ECO:0007669"/>
    <property type="project" value="InterPro"/>
</dbReference>
<gene>
    <name evidence="9" type="primary">nthA</name>
    <name evidence="9" type="ORF">EJP67_25945</name>
</gene>
<dbReference type="Proteomes" id="UP000281118">
    <property type="component" value="Unassembled WGS sequence"/>
</dbReference>
<comment type="similarity">
    <text evidence="1">Belongs to the nitrile hydratase subunit alpha family.</text>
</comment>
<accession>A0A3S0XD09</accession>
<dbReference type="InterPro" id="IPR004232">
    <property type="entry name" value="CN_Hdrtase_a/SCN_Hdrlase_g"/>
</dbReference>
<evidence type="ECO:0000259" key="8">
    <source>
        <dbReference type="Pfam" id="PF02979"/>
    </source>
</evidence>
<dbReference type="InterPro" id="IPR023900">
    <property type="entry name" value="CN_Hdrtase_asu/SCN_Hdrlase_gsu"/>
</dbReference>
<comment type="catalytic activity">
    <reaction evidence="5">
        <text>an aliphatic primary amide = an aliphatic nitrile + H2O</text>
        <dbReference type="Rhea" id="RHEA:12673"/>
        <dbReference type="ChEBI" id="CHEBI:15377"/>
        <dbReference type="ChEBI" id="CHEBI:65285"/>
        <dbReference type="ChEBI" id="CHEBI:80291"/>
        <dbReference type="EC" id="4.2.1.84"/>
    </reaction>
</comment>
<evidence type="ECO:0000256" key="2">
    <source>
        <dbReference type="ARBA" id="ARBA00013079"/>
    </source>
</evidence>
<keyword evidence="3 6" id="KW-0479">Metal-binding</keyword>
<dbReference type="RefSeq" id="WP_126024623.1">
    <property type="nucleotide sequence ID" value="NZ_RXFT01000013.1"/>
</dbReference>
<feature type="domain" description="Nitrile hydratase alpha/Thiocyanate hydrolase gamma" evidence="8">
    <location>
        <begin position="35"/>
        <end position="216"/>
    </location>
</feature>
<evidence type="ECO:0000256" key="5">
    <source>
        <dbReference type="ARBA" id="ARBA00044877"/>
    </source>
</evidence>
<dbReference type="EMBL" id="RXFT01000013">
    <property type="protein sequence ID" value="RUR70504.1"/>
    <property type="molecule type" value="Genomic_DNA"/>
</dbReference>
<dbReference type="Pfam" id="PF02979">
    <property type="entry name" value="NHase_alpha"/>
    <property type="match status" value="1"/>
</dbReference>
<evidence type="ECO:0000313" key="10">
    <source>
        <dbReference type="Proteomes" id="UP000281118"/>
    </source>
</evidence>
<protein>
    <recommendedName>
        <fullName evidence="2">nitrile hydratase</fullName>
        <ecNumber evidence="2">4.2.1.84</ecNumber>
    </recommendedName>
</protein>
<feature type="region of interest" description="Disordered" evidence="7">
    <location>
        <begin position="1"/>
        <end position="32"/>
    </location>
</feature>
<evidence type="ECO:0000313" key="9">
    <source>
        <dbReference type="EMBL" id="RUR70504.1"/>
    </source>
</evidence>
<evidence type="ECO:0000256" key="7">
    <source>
        <dbReference type="SAM" id="MobiDB-lite"/>
    </source>
</evidence>
<dbReference type="EC" id="4.2.1.84" evidence="2"/>
<feature type="binding site" evidence="6">
    <location>
        <position position="131"/>
    </location>
    <ligand>
        <name>Fe(3+)</name>
        <dbReference type="ChEBI" id="CHEBI:29034"/>
    </ligand>
</feature>
<dbReference type="InterPro" id="IPR036648">
    <property type="entry name" value="CN_Hdrase_a/SCN_Hdrase_g_sf"/>
</dbReference>
<dbReference type="InterPro" id="IPR018141">
    <property type="entry name" value="Nitrile_hydratase_asu"/>
</dbReference>
<feature type="binding site" evidence="6">
    <location>
        <position position="130"/>
    </location>
    <ligand>
        <name>Fe(3+)</name>
        <dbReference type="ChEBI" id="CHEBI:29034"/>
    </ligand>
</feature>
<feature type="compositionally biased region" description="Basic and acidic residues" evidence="7">
    <location>
        <begin position="1"/>
        <end position="13"/>
    </location>
</feature>
<feature type="binding site" evidence="6">
    <location>
        <position position="127"/>
    </location>
    <ligand>
        <name>Fe(3+)</name>
        <dbReference type="ChEBI" id="CHEBI:29034"/>
    </ligand>
</feature>
<evidence type="ECO:0000256" key="1">
    <source>
        <dbReference type="ARBA" id="ARBA00009363"/>
    </source>
</evidence>
<comment type="caution">
    <text evidence="9">The sequence shown here is derived from an EMBL/GenBank/DDBJ whole genome shotgun (WGS) entry which is preliminary data.</text>
</comment>
<dbReference type="SUPFAM" id="SSF56209">
    <property type="entry name" value="Nitrile hydratase alpha chain"/>
    <property type="match status" value="1"/>
</dbReference>
<evidence type="ECO:0000256" key="3">
    <source>
        <dbReference type="ARBA" id="ARBA00022723"/>
    </source>
</evidence>
<proteinExistence type="inferred from homology"/>
<feature type="binding site" evidence="6">
    <location>
        <position position="132"/>
    </location>
    <ligand>
        <name>Fe(3+)</name>
        <dbReference type="ChEBI" id="CHEBI:29034"/>
    </ligand>
</feature>
<dbReference type="Gene3D" id="3.90.330.10">
    <property type="entry name" value="Nitrile hydratase alpha /Thiocyanate hydrolase gamma"/>
    <property type="match status" value="1"/>
</dbReference>
<organism evidence="9 10">
    <name type="scientific">Variovorax guangxiensis</name>
    <dbReference type="NCBI Taxonomy" id="1775474"/>
    <lineage>
        <taxon>Bacteria</taxon>
        <taxon>Pseudomonadati</taxon>
        <taxon>Pseudomonadota</taxon>
        <taxon>Betaproteobacteria</taxon>
        <taxon>Burkholderiales</taxon>
        <taxon>Comamonadaceae</taxon>
        <taxon>Variovorax</taxon>
    </lineage>
</organism>
<evidence type="ECO:0000256" key="6">
    <source>
        <dbReference type="PIRSR" id="PIRSR001426-1"/>
    </source>
</evidence>
<dbReference type="PIRSF" id="PIRSF001426">
    <property type="entry name" value="NHase_alpha"/>
    <property type="match status" value="1"/>
</dbReference>
<keyword evidence="4 9" id="KW-0456">Lyase</keyword>
<dbReference type="NCBIfam" id="TIGR01323">
    <property type="entry name" value="nitrile_alph"/>
    <property type="match status" value="1"/>
</dbReference>
<sequence>MSSDHPHDDSGHDHGHHHGHHHGHGHDHEHSELGEMDLRVRALESVLAQKGYIDPAALDVLIDTYQTRIGPRNGARVVARAWVDPAFRQWLLADATAAIASLGYTGRQGEHMVAVENTDDTHHIVVCTLCSCYPWPVLGLPPTWYKSAPYRSRAVKDPRGVLADFGVTLPETTRIRVWDSTAEVRYLVIPQRPAGTEGLSEEQLADLVSRDSMIGTRLAGAPAEAGSAA</sequence>
<feature type="compositionally biased region" description="Basic residues" evidence="7">
    <location>
        <begin position="14"/>
        <end position="25"/>
    </location>
</feature>
<dbReference type="OrthoDB" id="528553at2"/>
<dbReference type="AlphaFoldDB" id="A0A3S0XD09"/>
<name>A0A3S0XD09_9BURK</name>
<evidence type="ECO:0000256" key="4">
    <source>
        <dbReference type="ARBA" id="ARBA00023239"/>
    </source>
</evidence>